<protein>
    <submittedName>
        <fullName evidence="1">Uncharacterized protein</fullName>
    </submittedName>
</protein>
<reference evidence="1 2" key="1">
    <citation type="journal article" date="2018" name="Biotechnol. Adv.">
        <title>Improved genomic resources and new bioinformatic workflow for the carcinogenic parasite Clonorchis sinensis: Biotechnological implications.</title>
        <authorList>
            <person name="Wang D."/>
            <person name="Korhonen P.K."/>
            <person name="Gasser R.B."/>
            <person name="Young N.D."/>
        </authorList>
    </citation>
    <scope>NUCLEOTIDE SEQUENCE [LARGE SCALE GENOMIC DNA]</scope>
    <source>
        <strain evidence="1">Cs-k2</strain>
    </source>
</reference>
<keyword evidence="2" id="KW-1185">Reference proteome</keyword>
<organism evidence="1 2">
    <name type="scientific">Clonorchis sinensis</name>
    <name type="common">Chinese liver fluke</name>
    <dbReference type="NCBI Taxonomy" id="79923"/>
    <lineage>
        <taxon>Eukaryota</taxon>
        <taxon>Metazoa</taxon>
        <taxon>Spiralia</taxon>
        <taxon>Lophotrochozoa</taxon>
        <taxon>Platyhelminthes</taxon>
        <taxon>Trematoda</taxon>
        <taxon>Digenea</taxon>
        <taxon>Opisthorchiida</taxon>
        <taxon>Opisthorchiata</taxon>
        <taxon>Opisthorchiidae</taxon>
        <taxon>Clonorchis</taxon>
    </lineage>
</organism>
<dbReference type="OrthoDB" id="10051416at2759"/>
<dbReference type="AlphaFoldDB" id="A0A8T1ML75"/>
<evidence type="ECO:0000313" key="1">
    <source>
        <dbReference type="EMBL" id="KAG5450157.1"/>
    </source>
</evidence>
<gene>
    <name evidence="1" type="ORF">CSKR_201130</name>
</gene>
<evidence type="ECO:0000313" key="2">
    <source>
        <dbReference type="Proteomes" id="UP000286415"/>
    </source>
</evidence>
<proteinExistence type="predicted"/>
<dbReference type="EMBL" id="NIRI02000042">
    <property type="protein sequence ID" value="KAG5450157.1"/>
    <property type="molecule type" value="Genomic_DNA"/>
</dbReference>
<dbReference type="Proteomes" id="UP000286415">
    <property type="component" value="Unassembled WGS sequence"/>
</dbReference>
<sequence>MQTVERSQRRSTNDLEVKYKNREGAVTQWLEREFTNLKVYVSNPASASQLLLSRLGQPGSIPALVLPSGDMTARHWKVVTAGRLRLRCKRLPTNSVALVVVVSLDGKPETGHING</sequence>
<name>A0A8T1ML75_CLOSI</name>
<reference evidence="1 2" key="2">
    <citation type="journal article" date="2021" name="Genomics">
        <title>High-quality reference genome for Clonorchis sinensis.</title>
        <authorList>
            <person name="Young N.D."/>
            <person name="Stroehlein A.J."/>
            <person name="Kinkar L."/>
            <person name="Wang T."/>
            <person name="Sohn W.M."/>
            <person name="Chang B.C.H."/>
            <person name="Kaur P."/>
            <person name="Weisz D."/>
            <person name="Dudchenko O."/>
            <person name="Aiden E.L."/>
            <person name="Korhonen P.K."/>
            <person name="Gasser R.B."/>
        </authorList>
    </citation>
    <scope>NUCLEOTIDE SEQUENCE [LARGE SCALE GENOMIC DNA]</scope>
    <source>
        <strain evidence="1">Cs-k2</strain>
    </source>
</reference>
<comment type="caution">
    <text evidence="1">The sequence shown here is derived from an EMBL/GenBank/DDBJ whole genome shotgun (WGS) entry which is preliminary data.</text>
</comment>
<accession>A0A8T1ML75</accession>